<dbReference type="InterPro" id="IPR004117">
    <property type="entry name" value="7tm6_olfct_rcpt"/>
</dbReference>
<dbReference type="KEGG" id="foc:113202733"/>
<reference evidence="11" key="1">
    <citation type="submission" date="2025-08" db="UniProtKB">
        <authorList>
            <consortium name="RefSeq"/>
        </authorList>
    </citation>
    <scope>IDENTIFICATION</scope>
    <source>
        <tissue evidence="11">Whole organism</tissue>
    </source>
</reference>
<dbReference type="Pfam" id="PF02949">
    <property type="entry name" value="7tm_6"/>
    <property type="match status" value="1"/>
</dbReference>
<dbReference type="GeneID" id="113202733"/>
<evidence type="ECO:0000313" key="11">
    <source>
        <dbReference type="RefSeq" id="XP_052131828.1"/>
    </source>
</evidence>
<dbReference type="Proteomes" id="UP000504606">
    <property type="component" value="Unplaced"/>
</dbReference>
<sequence>MQEARLQARLEAHQRVSRMVLASWWPRRSRRGARPEEPPTTHSELCEWVRIVDGAGLSYLLLMIMMNTVVWLYPAFIACSGARAVLADSVPDALRSVCGGFAMYSSGAAAFLWAFRRRPILAVVRRALDMAAGGQGGGLGAHAADLEQDGARLARSLRASSWAMRRVRRYGFTYIVVGSALASLEQFAASPAIPPCLQVGEGASVHLRITISLAESFKWSCGATYFFSMWLLILTLLMFMETQYALLSVRLRTAKGLREVAECVERMSEMMQFENDMRAIFFTGVLHMLAGALLVPLINTYQLLFGPRTMFSALTLSTLPLVYGSMSLLGDRLALGCDEVRFAAYSGDWPDEEPRVRRLRVMLMQSCSRGAPFAVRGLGDFTRGAAYHVLKTWYQYLNLLISTVA</sequence>
<evidence type="ECO:0000256" key="3">
    <source>
        <dbReference type="ARBA" id="ARBA00022692"/>
    </source>
</evidence>
<gene>
    <name evidence="11" type="primary">LOC113202733</name>
</gene>
<keyword evidence="8" id="KW-0807">Transducer</keyword>
<evidence type="ECO:0000256" key="4">
    <source>
        <dbReference type="ARBA" id="ARBA00022725"/>
    </source>
</evidence>
<keyword evidence="2" id="KW-0716">Sensory transduction</keyword>
<dbReference type="GO" id="GO:0004984">
    <property type="term" value="F:olfactory receptor activity"/>
    <property type="evidence" value="ECO:0007669"/>
    <property type="project" value="InterPro"/>
</dbReference>
<keyword evidence="5 9" id="KW-1133">Transmembrane helix</keyword>
<keyword evidence="3 9" id="KW-0812">Transmembrane</keyword>
<evidence type="ECO:0000256" key="1">
    <source>
        <dbReference type="ARBA" id="ARBA00004141"/>
    </source>
</evidence>
<evidence type="ECO:0000256" key="8">
    <source>
        <dbReference type="ARBA" id="ARBA00023224"/>
    </source>
</evidence>
<keyword evidence="7" id="KW-0675">Receptor</keyword>
<evidence type="ECO:0000256" key="5">
    <source>
        <dbReference type="ARBA" id="ARBA00022989"/>
    </source>
</evidence>
<feature type="transmembrane region" description="Helical" evidence="9">
    <location>
        <begin position="51"/>
        <end position="73"/>
    </location>
</feature>
<proteinExistence type="predicted"/>
<dbReference type="GO" id="GO:0016020">
    <property type="term" value="C:membrane"/>
    <property type="evidence" value="ECO:0007669"/>
    <property type="project" value="UniProtKB-SubCell"/>
</dbReference>
<dbReference type="GO" id="GO:0005549">
    <property type="term" value="F:odorant binding"/>
    <property type="evidence" value="ECO:0007669"/>
    <property type="project" value="InterPro"/>
</dbReference>
<keyword evidence="6 9" id="KW-0472">Membrane</keyword>
<feature type="transmembrane region" description="Helical" evidence="9">
    <location>
        <begin position="225"/>
        <end position="247"/>
    </location>
</feature>
<evidence type="ECO:0000256" key="7">
    <source>
        <dbReference type="ARBA" id="ARBA00023170"/>
    </source>
</evidence>
<name>A0A9C6X9V6_FRAOC</name>
<evidence type="ECO:0000256" key="2">
    <source>
        <dbReference type="ARBA" id="ARBA00022606"/>
    </source>
</evidence>
<evidence type="ECO:0000313" key="10">
    <source>
        <dbReference type="Proteomes" id="UP000504606"/>
    </source>
</evidence>
<dbReference type="GO" id="GO:0007165">
    <property type="term" value="P:signal transduction"/>
    <property type="evidence" value="ECO:0007669"/>
    <property type="project" value="UniProtKB-KW"/>
</dbReference>
<keyword evidence="4" id="KW-0552">Olfaction</keyword>
<feature type="transmembrane region" description="Helical" evidence="9">
    <location>
        <begin position="93"/>
        <end position="115"/>
    </location>
</feature>
<feature type="transmembrane region" description="Helical" evidence="9">
    <location>
        <begin position="170"/>
        <end position="189"/>
    </location>
</feature>
<dbReference type="AlphaFoldDB" id="A0A9C6X9V6"/>
<protein>
    <submittedName>
        <fullName evidence="11">Uncharacterized protein LOC113202733</fullName>
    </submittedName>
</protein>
<evidence type="ECO:0000256" key="9">
    <source>
        <dbReference type="SAM" id="Phobius"/>
    </source>
</evidence>
<feature type="transmembrane region" description="Helical" evidence="9">
    <location>
        <begin position="279"/>
        <end position="298"/>
    </location>
</feature>
<keyword evidence="10" id="KW-1185">Reference proteome</keyword>
<evidence type="ECO:0000256" key="6">
    <source>
        <dbReference type="ARBA" id="ARBA00023136"/>
    </source>
</evidence>
<comment type="subcellular location">
    <subcellularLocation>
        <location evidence="1">Membrane</location>
        <topology evidence="1">Multi-pass membrane protein</topology>
    </subcellularLocation>
</comment>
<organism evidence="10 11">
    <name type="scientific">Frankliniella occidentalis</name>
    <name type="common">Western flower thrips</name>
    <name type="synonym">Euthrips occidentalis</name>
    <dbReference type="NCBI Taxonomy" id="133901"/>
    <lineage>
        <taxon>Eukaryota</taxon>
        <taxon>Metazoa</taxon>
        <taxon>Ecdysozoa</taxon>
        <taxon>Arthropoda</taxon>
        <taxon>Hexapoda</taxon>
        <taxon>Insecta</taxon>
        <taxon>Pterygota</taxon>
        <taxon>Neoptera</taxon>
        <taxon>Paraneoptera</taxon>
        <taxon>Thysanoptera</taxon>
        <taxon>Terebrantia</taxon>
        <taxon>Thripoidea</taxon>
        <taxon>Thripidae</taxon>
        <taxon>Frankliniella</taxon>
    </lineage>
</organism>
<accession>A0A9C6X9V6</accession>
<dbReference type="RefSeq" id="XP_052131828.1">
    <property type="nucleotide sequence ID" value="XM_052275868.1"/>
</dbReference>
<dbReference type="OrthoDB" id="6604226at2759"/>